<feature type="non-terminal residue" evidence="1">
    <location>
        <position position="1"/>
    </location>
</feature>
<dbReference type="EMBL" id="JANVFU010000024">
    <property type="protein sequence ID" value="KAJ3738704.1"/>
    <property type="molecule type" value="Genomic_DNA"/>
</dbReference>
<sequence length="82" mass="9116">FLDLLANIVQFALRVCLIVDGQHSRQEGKRREKRELKASVDVEMADITRSGPSLQSVIDKAVNAKVREALKGSKKNNENVPS</sequence>
<protein>
    <submittedName>
        <fullName evidence="1">Uncharacterized protein</fullName>
    </submittedName>
</protein>
<evidence type="ECO:0000313" key="1">
    <source>
        <dbReference type="EMBL" id="KAJ3738704.1"/>
    </source>
</evidence>
<accession>A0A9W8NQA5</accession>
<dbReference type="AlphaFoldDB" id="A0A9W8NQA5"/>
<keyword evidence="2" id="KW-1185">Reference proteome</keyword>
<dbReference type="Proteomes" id="UP001142393">
    <property type="component" value="Unassembled WGS sequence"/>
</dbReference>
<organism evidence="1 2">
    <name type="scientific">Lentinula detonsa</name>
    <dbReference type="NCBI Taxonomy" id="2804962"/>
    <lineage>
        <taxon>Eukaryota</taxon>
        <taxon>Fungi</taxon>
        <taxon>Dikarya</taxon>
        <taxon>Basidiomycota</taxon>
        <taxon>Agaricomycotina</taxon>
        <taxon>Agaricomycetes</taxon>
        <taxon>Agaricomycetidae</taxon>
        <taxon>Agaricales</taxon>
        <taxon>Marasmiineae</taxon>
        <taxon>Omphalotaceae</taxon>
        <taxon>Lentinula</taxon>
    </lineage>
</organism>
<gene>
    <name evidence="1" type="ORF">DFH05DRAFT_1597507</name>
</gene>
<name>A0A9W8NQA5_9AGAR</name>
<evidence type="ECO:0000313" key="2">
    <source>
        <dbReference type="Proteomes" id="UP001142393"/>
    </source>
</evidence>
<comment type="caution">
    <text evidence="1">The sequence shown here is derived from an EMBL/GenBank/DDBJ whole genome shotgun (WGS) entry which is preliminary data.</text>
</comment>
<proteinExistence type="predicted"/>
<reference evidence="1 2" key="1">
    <citation type="journal article" date="2023" name="Proc. Natl. Acad. Sci. U.S.A.">
        <title>A global phylogenomic analysis of the shiitake genus Lentinula.</title>
        <authorList>
            <person name="Sierra-Patev S."/>
            <person name="Min B."/>
            <person name="Naranjo-Ortiz M."/>
            <person name="Looney B."/>
            <person name="Konkel Z."/>
            <person name="Slot J.C."/>
            <person name="Sakamoto Y."/>
            <person name="Steenwyk J.L."/>
            <person name="Rokas A."/>
            <person name="Carro J."/>
            <person name="Camarero S."/>
            <person name="Ferreira P."/>
            <person name="Molpeceres G."/>
            <person name="Ruiz-Duenas F.J."/>
            <person name="Serrano A."/>
            <person name="Henrissat B."/>
            <person name="Drula E."/>
            <person name="Hughes K.W."/>
            <person name="Mata J.L."/>
            <person name="Ishikawa N.K."/>
            <person name="Vargas-Isla R."/>
            <person name="Ushijima S."/>
            <person name="Smith C.A."/>
            <person name="Donoghue J."/>
            <person name="Ahrendt S."/>
            <person name="Andreopoulos W."/>
            <person name="He G."/>
            <person name="LaButti K."/>
            <person name="Lipzen A."/>
            <person name="Ng V."/>
            <person name="Riley R."/>
            <person name="Sandor L."/>
            <person name="Barry K."/>
            <person name="Martinez A.T."/>
            <person name="Xiao Y."/>
            <person name="Gibbons J.G."/>
            <person name="Terashima K."/>
            <person name="Grigoriev I.V."/>
            <person name="Hibbett D."/>
        </authorList>
    </citation>
    <scope>NUCLEOTIDE SEQUENCE [LARGE SCALE GENOMIC DNA]</scope>
    <source>
        <strain evidence="1 2">TFB7810</strain>
    </source>
</reference>